<protein>
    <submittedName>
        <fullName evidence="1">Uncharacterized protein</fullName>
    </submittedName>
</protein>
<dbReference type="Proteomes" id="UP000824782">
    <property type="component" value="Unassembled WGS sequence"/>
</dbReference>
<comment type="caution">
    <text evidence="1">The sequence shown here is derived from an EMBL/GenBank/DDBJ whole genome shotgun (WGS) entry which is preliminary data.</text>
</comment>
<evidence type="ECO:0000313" key="1">
    <source>
        <dbReference type="EMBL" id="KAG8592005.1"/>
    </source>
</evidence>
<accession>A0AAV7D4Y2</accession>
<dbReference type="AlphaFoldDB" id="A0AAV7D4Y2"/>
<keyword evidence="2" id="KW-1185">Reference proteome</keyword>
<name>A0AAV7D4Y2_ENGPU</name>
<sequence length="97" mass="11487">MNIYFLFLDFSTNREGKRTNDTFCNLDIKQESLGGQYCIEDMKGNGWSFIFSFRWCFCVFMLRNGCFAPILWLFEMLRHSLPCVPVCHCVLLRPICH</sequence>
<proteinExistence type="predicted"/>
<evidence type="ECO:0000313" key="2">
    <source>
        <dbReference type="Proteomes" id="UP000824782"/>
    </source>
</evidence>
<reference evidence="1" key="1">
    <citation type="thesis" date="2020" institute="ProQuest LLC" country="789 East Eisenhower Parkway, Ann Arbor, MI, USA">
        <title>Comparative Genomics and Chromosome Evolution.</title>
        <authorList>
            <person name="Mudd A.B."/>
        </authorList>
    </citation>
    <scope>NUCLEOTIDE SEQUENCE</scope>
    <source>
        <strain evidence="1">237g6f4</strain>
        <tissue evidence="1">Blood</tissue>
    </source>
</reference>
<organism evidence="1 2">
    <name type="scientific">Engystomops pustulosus</name>
    <name type="common">Tungara frog</name>
    <name type="synonym">Physalaemus pustulosus</name>
    <dbReference type="NCBI Taxonomy" id="76066"/>
    <lineage>
        <taxon>Eukaryota</taxon>
        <taxon>Metazoa</taxon>
        <taxon>Chordata</taxon>
        <taxon>Craniata</taxon>
        <taxon>Vertebrata</taxon>
        <taxon>Euteleostomi</taxon>
        <taxon>Amphibia</taxon>
        <taxon>Batrachia</taxon>
        <taxon>Anura</taxon>
        <taxon>Neobatrachia</taxon>
        <taxon>Hyloidea</taxon>
        <taxon>Leptodactylidae</taxon>
        <taxon>Leiuperinae</taxon>
        <taxon>Engystomops</taxon>
    </lineage>
</organism>
<dbReference type="EMBL" id="WNYA01000001">
    <property type="protein sequence ID" value="KAG8592005.1"/>
    <property type="molecule type" value="Genomic_DNA"/>
</dbReference>
<gene>
    <name evidence="1" type="ORF">GDO81_000374</name>
</gene>